<dbReference type="Proteomes" id="UP000468443">
    <property type="component" value="Unassembled WGS sequence"/>
</dbReference>
<comment type="caution">
    <text evidence="2">The sequence shown here is derived from an EMBL/GenBank/DDBJ whole genome shotgun (WGS) entry which is preliminary data.</text>
</comment>
<proteinExistence type="predicted"/>
<sequence>MKGFTPYYAVIFTTVRAEGDLGYAEMADRMEALARVQPGFLGFETARSEIGISVSYWKSLDDIARWKENAQHLEAQRTGREKWYEHYTLRICRVEREYGFNRDPQE</sequence>
<keyword evidence="2" id="KW-0503">Monooxygenase</keyword>
<dbReference type="PANTHER" id="PTHR37811:SF2">
    <property type="entry name" value="ABM DOMAIN-CONTAINING PROTEIN"/>
    <property type="match status" value="1"/>
</dbReference>
<accession>A0A6P0UEH6</accession>
<keyword evidence="2" id="KW-0560">Oxidoreductase</keyword>
<evidence type="ECO:0000313" key="3">
    <source>
        <dbReference type="Proteomes" id="UP000468443"/>
    </source>
</evidence>
<dbReference type="PANTHER" id="PTHR37811">
    <property type="entry name" value="BLL5343 PROTEIN"/>
    <property type="match status" value="1"/>
</dbReference>
<evidence type="ECO:0000313" key="2">
    <source>
        <dbReference type="EMBL" id="NER10148.1"/>
    </source>
</evidence>
<evidence type="ECO:0000259" key="1">
    <source>
        <dbReference type="Pfam" id="PF03992"/>
    </source>
</evidence>
<reference evidence="2 3" key="1">
    <citation type="submission" date="2020-01" db="EMBL/GenBank/DDBJ databases">
        <title>Muriicola jejuensis KCTC 22299.</title>
        <authorList>
            <person name="Wang G."/>
        </authorList>
    </citation>
    <scope>NUCLEOTIDE SEQUENCE [LARGE SCALE GENOMIC DNA]</scope>
    <source>
        <strain evidence="2 3">KCTC 22299</strain>
    </source>
</reference>
<dbReference type="SUPFAM" id="SSF54909">
    <property type="entry name" value="Dimeric alpha+beta barrel"/>
    <property type="match status" value="1"/>
</dbReference>
<dbReference type="GO" id="GO:0004497">
    <property type="term" value="F:monooxygenase activity"/>
    <property type="evidence" value="ECO:0007669"/>
    <property type="project" value="UniProtKB-KW"/>
</dbReference>
<dbReference type="InterPro" id="IPR007138">
    <property type="entry name" value="ABM_dom"/>
</dbReference>
<name>A0A6P0UEH6_9FLAO</name>
<keyword evidence="3" id="KW-1185">Reference proteome</keyword>
<protein>
    <submittedName>
        <fullName evidence="2">Antibiotic biosynthesis monooxygenase</fullName>
    </submittedName>
</protein>
<dbReference type="Gene3D" id="3.30.70.100">
    <property type="match status" value="1"/>
</dbReference>
<dbReference type="AlphaFoldDB" id="A0A6P0UEH6"/>
<feature type="domain" description="ABM" evidence="1">
    <location>
        <begin position="7"/>
        <end position="77"/>
    </location>
</feature>
<dbReference type="InterPro" id="IPR011008">
    <property type="entry name" value="Dimeric_a/b-barrel"/>
</dbReference>
<dbReference type="EMBL" id="JAABOP010000001">
    <property type="protein sequence ID" value="NER10148.1"/>
    <property type="molecule type" value="Genomic_DNA"/>
</dbReference>
<dbReference type="InterPro" id="IPR052936">
    <property type="entry name" value="Jasmonate_Hydroxylase-like"/>
</dbReference>
<dbReference type="RefSeq" id="WP_163692167.1">
    <property type="nucleotide sequence ID" value="NZ_FXTW01000001.1"/>
</dbReference>
<organism evidence="2 3">
    <name type="scientific">Muriicola jejuensis</name>
    <dbReference type="NCBI Taxonomy" id="504488"/>
    <lineage>
        <taxon>Bacteria</taxon>
        <taxon>Pseudomonadati</taxon>
        <taxon>Bacteroidota</taxon>
        <taxon>Flavobacteriia</taxon>
        <taxon>Flavobacteriales</taxon>
        <taxon>Flavobacteriaceae</taxon>
        <taxon>Muriicola</taxon>
    </lineage>
</organism>
<dbReference type="Pfam" id="PF03992">
    <property type="entry name" value="ABM"/>
    <property type="match status" value="1"/>
</dbReference>
<gene>
    <name evidence="2" type="ORF">GWK09_06450</name>
</gene>